<feature type="compositionally biased region" description="Polar residues" evidence="1">
    <location>
        <begin position="33"/>
        <end position="47"/>
    </location>
</feature>
<keyword evidence="4" id="KW-1185">Reference proteome</keyword>
<evidence type="ECO:0000313" key="4">
    <source>
        <dbReference type="Proteomes" id="UP001396898"/>
    </source>
</evidence>
<proteinExistence type="predicted"/>
<name>A0ABR1RLP0_9PEZI</name>
<feature type="region of interest" description="Disordered" evidence="1">
    <location>
        <begin position="144"/>
        <end position="224"/>
    </location>
</feature>
<feature type="signal peptide" evidence="2">
    <location>
        <begin position="1"/>
        <end position="25"/>
    </location>
</feature>
<gene>
    <name evidence="3" type="ORF">PG991_008751</name>
</gene>
<feature type="chain" id="PRO_5046381019" evidence="2">
    <location>
        <begin position="26"/>
        <end position="871"/>
    </location>
</feature>
<accession>A0ABR1RLP0</accession>
<evidence type="ECO:0000313" key="3">
    <source>
        <dbReference type="EMBL" id="KAK8015863.1"/>
    </source>
</evidence>
<feature type="compositionally biased region" description="Polar residues" evidence="1">
    <location>
        <begin position="200"/>
        <end position="217"/>
    </location>
</feature>
<organism evidence="3 4">
    <name type="scientific">Apiospora marii</name>
    <dbReference type="NCBI Taxonomy" id="335849"/>
    <lineage>
        <taxon>Eukaryota</taxon>
        <taxon>Fungi</taxon>
        <taxon>Dikarya</taxon>
        <taxon>Ascomycota</taxon>
        <taxon>Pezizomycotina</taxon>
        <taxon>Sordariomycetes</taxon>
        <taxon>Xylariomycetidae</taxon>
        <taxon>Amphisphaeriales</taxon>
        <taxon>Apiosporaceae</taxon>
        <taxon>Apiospora</taxon>
    </lineage>
</organism>
<sequence length="871" mass="90969">MNAPVSTVLLRLLMASAATVGGVEASKCRHNTNSVGLSSNSAPSSGTAYPASSTSDAASSASSAGSVIASVTSSSATAETASSSTGSLDSNTDSTPTSTTATEDGISASASVTDLPESLSATLSAILSDMASSSSTESITVTLDSSTSTDGASSTASSSDATVTDSPSDTTASDPTPTATESGASDSTSTSSGGEAEPTPTDTVTVATSIPPSTTTESDPDASTFDKADYTFYEIELPVVFTSTVEGSATPTTTQVYEITQTPTPSCLVDASNFDMAFKIQTNKGDMLIPKNGIIKNLTVADFPSQPPTDPNAPEDPVAGAANEAFFNNLPDYHFQELTEGGTPGFYDLITTNENGATVYVAWNPSTMEMRTTNHSTEGQTPDSDGLITSIFSFSCEGRMVISDASQTVYTGSVSGWRPHPIGCWGSHRRHHGPAGSRLDAAWVPTQRRGLGLDPHQATCALRVYPQPQPAGPGRQLPRRPAAARSLVPAQPGVATPGPRTAHDVQRGGQVELCHEQYCAPGTWEKCNSAFYDCMHNTACPQYSWFWSPIRRALCEKEAQFYAWVVTTYKGAEAFRDAAADRCGAYCDLGGGALQPLCNGNCNSHAYDDANCGACGVTCATGYQFHCQAGRCVCTADIQNDSQNCGGCGNRCPYKTHCSGAHCVCDDETCNNTCVNTKNHPRNCGGCGNVCATGYCFQGQCVDPDAAPTSTGPPQCLPTDAVKNGGFDAGNAPPWQFNPDTIGGFQPITIDYSGKTASISTGNNNYESQFSMPVLSQTITVCPGANYELTFTVHRQTEAPVFLLVSVQGQNVAQLPLYGTGAQGYGPYPFTVPASATGDTFASTTVQFQLESPLDWNTYTIAFDDVSVYQP</sequence>
<protein>
    <submittedName>
        <fullName evidence="3">Phospholipase A2</fullName>
    </submittedName>
</protein>
<dbReference type="SUPFAM" id="SSF49785">
    <property type="entry name" value="Galactose-binding domain-like"/>
    <property type="match status" value="1"/>
</dbReference>
<feature type="region of interest" description="Disordered" evidence="1">
    <location>
        <begin position="73"/>
        <end position="114"/>
    </location>
</feature>
<keyword evidence="2" id="KW-0732">Signal</keyword>
<reference evidence="3 4" key="1">
    <citation type="submission" date="2023-01" db="EMBL/GenBank/DDBJ databases">
        <title>Analysis of 21 Apiospora genomes using comparative genomics revels a genus with tremendous synthesis potential of carbohydrate active enzymes and secondary metabolites.</title>
        <authorList>
            <person name="Sorensen T."/>
        </authorList>
    </citation>
    <scope>NUCLEOTIDE SEQUENCE [LARGE SCALE GENOMIC DNA]</scope>
    <source>
        <strain evidence="3 4">CBS 20057</strain>
    </source>
</reference>
<dbReference type="InterPro" id="IPR008979">
    <property type="entry name" value="Galactose-bd-like_sf"/>
</dbReference>
<feature type="region of interest" description="Disordered" evidence="1">
    <location>
        <begin position="33"/>
        <end position="56"/>
    </location>
</feature>
<evidence type="ECO:0000256" key="2">
    <source>
        <dbReference type="SAM" id="SignalP"/>
    </source>
</evidence>
<dbReference type="Proteomes" id="UP001396898">
    <property type="component" value="Unassembled WGS sequence"/>
</dbReference>
<dbReference type="Gene3D" id="2.60.120.260">
    <property type="entry name" value="Galactose-binding domain-like"/>
    <property type="match status" value="1"/>
</dbReference>
<feature type="compositionally biased region" description="Low complexity" evidence="1">
    <location>
        <begin position="73"/>
        <end position="104"/>
    </location>
</feature>
<evidence type="ECO:0000256" key="1">
    <source>
        <dbReference type="SAM" id="MobiDB-lite"/>
    </source>
</evidence>
<feature type="compositionally biased region" description="Low complexity" evidence="1">
    <location>
        <begin position="144"/>
        <end position="197"/>
    </location>
</feature>
<comment type="caution">
    <text evidence="3">The sequence shown here is derived from an EMBL/GenBank/DDBJ whole genome shotgun (WGS) entry which is preliminary data.</text>
</comment>
<dbReference type="EMBL" id="JAQQWI010000012">
    <property type="protein sequence ID" value="KAK8015863.1"/>
    <property type="molecule type" value="Genomic_DNA"/>
</dbReference>